<feature type="region of interest" description="Disordered" evidence="1">
    <location>
        <begin position="45"/>
        <end position="75"/>
    </location>
</feature>
<dbReference type="EMBL" id="JZDQ02000046">
    <property type="protein sequence ID" value="OIJ24094.1"/>
    <property type="molecule type" value="Genomic_DNA"/>
</dbReference>
<sequence>MSDTTPEPGEIVDLSLGLSDAEAKAMIDAPEIDIDEAVTDINTFDEDTEDGEAAETAGTDAMIPAEDLPEDLIYE</sequence>
<dbReference type="RefSeq" id="WP_045547626.1">
    <property type="nucleotide sequence ID" value="NZ_JZDQ02000046.1"/>
</dbReference>
<evidence type="ECO:0000313" key="3">
    <source>
        <dbReference type="Proteomes" id="UP000033772"/>
    </source>
</evidence>
<dbReference type="STRING" id="1844.UG56_024490"/>
<keyword evidence="3" id="KW-1185">Reference proteome</keyword>
<dbReference type="OrthoDB" id="3788788at2"/>
<evidence type="ECO:0000256" key="1">
    <source>
        <dbReference type="SAM" id="MobiDB-lite"/>
    </source>
</evidence>
<comment type="caution">
    <text evidence="2">The sequence shown here is derived from an EMBL/GenBank/DDBJ whole genome shotgun (WGS) entry which is preliminary data.</text>
</comment>
<name>A0A1J4MXM4_9ACTN</name>
<reference evidence="2" key="1">
    <citation type="submission" date="2016-10" db="EMBL/GenBank/DDBJ databases">
        <title>Draft Genome Sequence of Nocardioides luteus Strain BAFB, an Alkane-Degrading Bacterium Isolated from JP-7 Polluted Soil.</title>
        <authorList>
            <person name="Brown L."/>
            <person name="Ruiz O.N."/>
            <person name="Gunasekera T."/>
        </authorList>
    </citation>
    <scope>NUCLEOTIDE SEQUENCE [LARGE SCALE GENOMIC DNA]</scope>
    <source>
        <strain evidence="2">BAFB</strain>
    </source>
</reference>
<evidence type="ECO:0000313" key="2">
    <source>
        <dbReference type="EMBL" id="OIJ24094.1"/>
    </source>
</evidence>
<gene>
    <name evidence="2" type="ORF">UG56_024490</name>
</gene>
<organism evidence="2 3">
    <name type="scientific">Nocardioides luteus</name>
    <dbReference type="NCBI Taxonomy" id="1844"/>
    <lineage>
        <taxon>Bacteria</taxon>
        <taxon>Bacillati</taxon>
        <taxon>Actinomycetota</taxon>
        <taxon>Actinomycetes</taxon>
        <taxon>Propionibacteriales</taxon>
        <taxon>Nocardioidaceae</taxon>
        <taxon>Nocardioides</taxon>
    </lineage>
</organism>
<protein>
    <submittedName>
        <fullName evidence="2">Uncharacterized protein</fullName>
    </submittedName>
</protein>
<dbReference type="AlphaFoldDB" id="A0A1J4MXM4"/>
<dbReference type="Proteomes" id="UP000033772">
    <property type="component" value="Unassembled WGS sequence"/>
</dbReference>
<proteinExistence type="predicted"/>
<accession>A0A1J4MXM4</accession>